<dbReference type="Proteomes" id="UP000521943">
    <property type="component" value="Unassembled WGS sequence"/>
</dbReference>
<evidence type="ECO:0000259" key="5">
    <source>
        <dbReference type="PROSITE" id="PS50865"/>
    </source>
</evidence>
<evidence type="ECO:0000256" key="2">
    <source>
        <dbReference type="ARBA" id="ARBA00022771"/>
    </source>
</evidence>
<reference evidence="6 7" key="1">
    <citation type="submission" date="2020-07" db="EMBL/GenBank/DDBJ databases">
        <title>Comparative genomics of pyrophilous fungi reveals a link between fire events and developmental genes.</title>
        <authorList>
            <consortium name="DOE Joint Genome Institute"/>
            <person name="Steindorff A.S."/>
            <person name="Carver A."/>
            <person name="Calhoun S."/>
            <person name="Stillman K."/>
            <person name="Liu H."/>
            <person name="Lipzen A."/>
            <person name="Pangilinan J."/>
            <person name="Labutti K."/>
            <person name="Bruns T.D."/>
            <person name="Grigoriev I.V."/>
        </authorList>
    </citation>
    <scope>NUCLEOTIDE SEQUENCE [LARGE SCALE GENOMIC DNA]</scope>
    <source>
        <strain evidence="6 7">CBS 144469</strain>
    </source>
</reference>
<dbReference type="Pfam" id="PF01753">
    <property type="entry name" value="zf-MYND"/>
    <property type="match status" value="1"/>
</dbReference>
<feature type="domain" description="MYND-type" evidence="5">
    <location>
        <begin position="80"/>
        <end position="129"/>
    </location>
</feature>
<keyword evidence="3" id="KW-0862">Zinc</keyword>
<keyword evidence="2 4" id="KW-0863">Zinc-finger</keyword>
<dbReference type="GO" id="GO:0008270">
    <property type="term" value="F:zinc ion binding"/>
    <property type="evidence" value="ECO:0007669"/>
    <property type="project" value="UniProtKB-KW"/>
</dbReference>
<evidence type="ECO:0000313" key="7">
    <source>
        <dbReference type="Proteomes" id="UP000521943"/>
    </source>
</evidence>
<evidence type="ECO:0000313" key="6">
    <source>
        <dbReference type="EMBL" id="KAF6753448.1"/>
    </source>
</evidence>
<dbReference type="EMBL" id="JACGCI010000039">
    <property type="protein sequence ID" value="KAF6753448.1"/>
    <property type="molecule type" value="Genomic_DNA"/>
</dbReference>
<sequence>MLHPLDPQSDPFHEWPTRSPLGALTVMLYHPTIYDAVSSALTRLPQSIPTRLSSHPKWLAFIRFKEICERAYGSTPRNMTSLCDNLQHSTMGVTHPDDARSAQCSQCCSAVYCSPQCQQHDWKIHRDECGARYIDRIYQRADRAWFSHRTRGMLLQLLQAFLEDFCDNFQDPREAL</sequence>
<protein>
    <recommendedName>
        <fullName evidence="5">MYND-type domain-containing protein</fullName>
    </recommendedName>
</protein>
<gene>
    <name evidence="6" type="ORF">DFP72DRAFT_901708</name>
</gene>
<dbReference type="AlphaFoldDB" id="A0A8H6HUH7"/>
<dbReference type="Gene3D" id="6.10.140.2220">
    <property type="match status" value="1"/>
</dbReference>
<keyword evidence="1" id="KW-0479">Metal-binding</keyword>
<comment type="caution">
    <text evidence="6">The sequence shown here is derived from an EMBL/GenBank/DDBJ whole genome shotgun (WGS) entry which is preliminary data.</text>
</comment>
<organism evidence="6 7">
    <name type="scientific">Ephemerocybe angulata</name>
    <dbReference type="NCBI Taxonomy" id="980116"/>
    <lineage>
        <taxon>Eukaryota</taxon>
        <taxon>Fungi</taxon>
        <taxon>Dikarya</taxon>
        <taxon>Basidiomycota</taxon>
        <taxon>Agaricomycotina</taxon>
        <taxon>Agaricomycetes</taxon>
        <taxon>Agaricomycetidae</taxon>
        <taxon>Agaricales</taxon>
        <taxon>Agaricineae</taxon>
        <taxon>Psathyrellaceae</taxon>
        <taxon>Ephemerocybe</taxon>
    </lineage>
</organism>
<dbReference type="OrthoDB" id="9922773at2759"/>
<keyword evidence="7" id="KW-1185">Reference proteome</keyword>
<proteinExistence type="predicted"/>
<evidence type="ECO:0000256" key="4">
    <source>
        <dbReference type="PROSITE-ProRule" id="PRU00134"/>
    </source>
</evidence>
<dbReference type="InterPro" id="IPR002893">
    <property type="entry name" value="Znf_MYND"/>
</dbReference>
<accession>A0A8H6HUH7</accession>
<evidence type="ECO:0000256" key="3">
    <source>
        <dbReference type="ARBA" id="ARBA00022833"/>
    </source>
</evidence>
<evidence type="ECO:0000256" key="1">
    <source>
        <dbReference type="ARBA" id="ARBA00022723"/>
    </source>
</evidence>
<name>A0A8H6HUH7_9AGAR</name>
<dbReference type="SUPFAM" id="SSF144232">
    <property type="entry name" value="HIT/MYND zinc finger-like"/>
    <property type="match status" value="1"/>
</dbReference>
<dbReference type="PROSITE" id="PS50865">
    <property type="entry name" value="ZF_MYND_2"/>
    <property type="match status" value="1"/>
</dbReference>